<reference evidence="2" key="2">
    <citation type="submission" date="2022-01" db="EMBL/GenBank/DDBJ databases">
        <authorList>
            <person name="Yamashiro T."/>
            <person name="Shiraishi A."/>
            <person name="Satake H."/>
            <person name="Nakayama K."/>
        </authorList>
    </citation>
    <scope>NUCLEOTIDE SEQUENCE</scope>
</reference>
<sequence>MLQDKGVYASECKAWSSDRNATLLSKTSSLIHSHDLITFSTSSTELSNPTLTTSCIIYLLHKKEALRAYVGMLEDKKYNKVQYVRKCELSCERIRFGECLSGEGLRKECLDCVEKVRIIICFGKKGLTNDHGMFRIMPPRRAPVARRAPSARTANNPARNASTTTDAPMSAAAINPLIEIPSRL</sequence>
<evidence type="ECO:0000313" key="2">
    <source>
        <dbReference type="EMBL" id="GJT68182.1"/>
    </source>
</evidence>
<proteinExistence type="predicted"/>
<name>A0ABQ5G045_9ASTR</name>
<feature type="compositionally biased region" description="Polar residues" evidence="1">
    <location>
        <begin position="155"/>
        <end position="166"/>
    </location>
</feature>
<gene>
    <name evidence="2" type="ORF">Tco_1019662</name>
</gene>
<accession>A0ABQ5G045</accession>
<organism evidence="2 3">
    <name type="scientific">Tanacetum coccineum</name>
    <dbReference type="NCBI Taxonomy" id="301880"/>
    <lineage>
        <taxon>Eukaryota</taxon>
        <taxon>Viridiplantae</taxon>
        <taxon>Streptophyta</taxon>
        <taxon>Embryophyta</taxon>
        <taxon>Tracheophyta</taxon>
        <taxon>Spermatophyta</taxon>
        <taxon>Magnoliopsida</taxon>
        <taxon>eudicotyledons</taxon>
        <taxon>Gunneridae</taxon>
        <taxon>Pentapetalae</taxon>
        <taxon>asterids</taxon>
        <taxon>campanulids</taxon>
        <taxon>Asterales</taxon>
        <taxon>Asteraceae</taxon>
        <taxon>Asteroideae</taxon>
        <taxon>Anthemideae</taxon>
        <taxon>Anthemidinae</taxon>
        <taxon>Tanacetum</taxon>
    </lineage>
</organism>
<reference evidence="2" key="1">
    <citation type="journal article" date="2022" name="Int. J. Mol. Sci.">
        <title>Draft Genome of Tanacetum Coccineum: Genomic Comparison of Closely Related Tanacetum-Family Plants.</title>
        <authorList>
            <person name="Yamashiro T."/>
            <person name="Shiraishi A."/>
            <person name="Nakayama K."/>
            <person name="Satake H."/>
        </authorList>
    </citation>
    <scope>NUCLEOTIDE SEQUENCE</scope>
</reference>
<evidence type="ECO:0000313" key="3">
    <source>
        <dbReference type="Proteomes" id="UP001151760"/>
    </source>
</evidence>
<dbReference type="Proteomes" id="UP001151760">
    <property type="component" value="Unassembled WGS sequence"/>
</dbReference>
<dbReference type="EMBL" id="BQNB010017875">
    <property type="protein sequence ID" value="GJT68182.1"/>
    <property type="molecule type" value="Genomic_DNA"/>
</dbReference>
<protein>
    <submittedName>
        <fullName evidence="2">Uncharacterized protein</fullName>
    </submittedName>
</protein>
<feature type="compositionally biased region" description="Low complexity" evidence="1">
    <location>
        <begin position="145"/>
        <end position="154"/>
    </location>
</feature>
<comment type="caution">
    <text evidence="2">The sequence shown here is derived from an EMBL/GenBank/DDBJ whole genome shotgun (WGS) entry which is preliminary data.</text>
</comment>
<evidence type="ECO:0000256" key="1">
    <source>
        <dbReference type="SAM" id="MobiDB-lite"/>
    </source>
</evidence>
<keyword evidence="3" id="KW-1185">Reference proteome</keyword>
<feature type="region of interest" description="Disordered" evidence="1">
    <location>
        <begin position="145"/>
        <end position="166"/>
    </location>
</feature>